<organism evidence="2 3">
    <name type="scientific">Paucilactobacillus vaccinostercus DSM 20634</name>
    <dbReference type="NCBI Taxonomy" id="1423813"/>
    <lineage>
        <taxon>Bacteria</taxon>
        <taxon>Bacillati</taxon>
        <taxon>Bacillota</taxon>
        <taxon>Bacilli</taxon>
        <taxon>Lactobacillales</taxon>
        <taxon>Lactobacillaceae</taxon>
        <taxon>Paucilactobacillus</taxon>
    </lineage>
</organism>
<gene>
    <name evidence="2" type="ORF">FC26_GL000069</name>
</gene>
<dbReference type="PATRIC" id="fig|1423813.3.peg.71"/>
<evidence type="ECO:0000256" key="1">
    <source>
        <dbReference type="SAM" id="Phobius"/>
    </source>
</evidence>
<keyword evidence="3" id="KW-1185">Reference proteome</keyword>
<dbReference type="RefSeq" id="WP_057777682.1">
    <property type="nucleotide sequence ID" value="NZ_AYYY01000007.1"/>
</dbReference>
<evidence type="ECO:0000313" key="3">
    <source>
        <dbReference type="Proteomes" id="UP000051733"/>
    </source>
</evidence>
<dbReference type="Proteomes" id="UP000051733">
    <property type="component" value="Unassembled WGS sequence"/>
</dbReference>
<accession>A0A0R2ADE8</accession>
<dbReference type="OrthoDB" id="9927231at2"/>
<feature type="transmembrane region" description="Helical" evidence="1">
    <location>
        <begin position="41"/>
        <end position="60"/>
    </location>
</feature>
<comment type="caution">
    <text evidence="2">The sequence shown here is derived from an EMBL/GenBank/DDBJ whole genome shotgun (WGS) entry which is preliminary data.</text>
</comment>
<keyword evidence="1" id="KW-1133">Transmembrane helix</keyword>
<name>A0A0R2ADE8_9LACO</name>
<dbReference type="AlphaFoldDB" id="A0A0R2ADE8"/>
<dbReference type="EMBL" id="AYYY01000007">
    <property type="protein sequence ID" value="KRM62283.1"/>
    <property type="molecule type" value="Genomic_DNA"/>
</dbReference>
<protein>
    <submittedName>
        <fullName evidence="2">Uncharacterized protein</fullName>
    </submittedName>
</protein>
<proteinExistence type="predicted"/>
<feature type="transmembrane region" description="Helical" evidence="1">
    <location>
        <begin position="12"/>
        <end position="35"/>
    </location>
</feature>
<reference evidence="2 3" key="1">
    <citation type="journal article" date="2015" name="Genome Announc.">
        <title>Expanding the biotechnology potential of lactobacilli through comparative genomics of 213 strains and associated genera.</title>
        <authorList>
            <person name="Sun Z."/>
            <person name="Harris H.M."/>
            <person name="McCann A."/>
            <person name="Guo C."/>
            <person name="Argimon S."/>
            <person name="Zhang W."/>
            <person name="Yang X."/>
            <person name="Jeffery I.B."/>
            <person name="Cooney J.C."/>
            <person name="Kagawa T.F."/>
            <person name="Liu W."/>
            <person name="Song Y."/>
            <person name="Salvetti E."/>
            <person name="Wrobel A."/>
            <person name="Rasinkangas P."/>
            <person name="Parkhill J."/>
            <person name="Rea M.C."/>
            <person name="O'Sullivan O."/>
            <person name="Ritari J."/>
            <person name="Douillard F.P."/>
            <person name="Paul Ross R."/>
            <person name="Yang R."/>
            <person name="Briner A.E."/>
            <person name="Felis G.E."/>
            <person name="de Vos W.M."/>
            <person name="Barrangou R."/>
            <person name="Klaenhammer T.R."/>
            <person name="Caufield P.W."/>
            <person name="Cui Y."/>
            <person name="Zhang H."/>
            <person name="O'Toole P.W."/>
        </authorList>
    </citation>
    <scope>NUCLEOTIDE SEQUENCE [LARGE SCALE GENOMIC DNA]</scope>
    <source>
        <strain evidence="2 3">DSM 20634</strain>
    </source>
</reference>
<evidence type="ECO:0000313" key="2">
    <source>
        <dbReference type="EMBL" id="KRM62283.1"/>
    </source>
</evidence>
<keyword evidence="1" id="KW-0812">Transmembrane</keyword>
<sequence>MDEQTMQKQAKFWGTFYPALVIVFGIVSLIAFGAMNISAGVALIFLILWLVVMGLLTYYLNRTVRYSFYEFQKNRRK</sequence>
<keyword evidence="1" id="KW-0472">Membrane</keyword>